<evidence type="ECO:0000256" key="1">
    <source>
        <dbReference type="SAM" id="SignalP"/>
    </source>
</evidence>
<dbReference type="EMBL" id="MFFM01000009">
    <property type="protein sequence ID" value="OGF14008.1"/>
    <property type="molecule type" value="Genomic_DNA"/>
</dbReference>
<dbReference type="Proteomes" id="UP000177230">
    <property type="component" value="Unassembled WGS sequence"/>
</dbReference>
<reference evidence="3 4" key="1">
    <citation type="journal article" date="2016" name="Nat. Commun.">
        <title>Thousands of microbial genomes shed light on interconnected biogeochemical processes in an aquifer system.</title>
        <authorList>
            <person name="Anantharaman K."/>
            <person name="Brown C.T."/>
            <person name="Hug L.A."/>
            <person name="Sharon I."/>
            <person name="Castelle C.J."/>
            <person name="Probst A.J."/>
            <person name="Thomas B.C."/>
            <person name="Singh A."/>
            <person name="Wilkins M.J."/>
            <person name="Karaoz U."/>
            <person name="Brodie E.L."/>
            <person name="Williams K.H."/>
            <person name="Hubbard S.S."/>
            <person name="Banfield J.F."/>
        </authorList>
    </citation>
    <scope>NUCLEOTIDE SEQUENCE [LARGE SCALE GENOMIC DNA]</scope>
</reference>
<dbReference type="InterPro" id="IPR026444">
    <property type="entry name" value="Secre_tail"/>
</dbReference>
<protein>
    <recommendedName>
        <fullName evidence="2">Secretion system C-terminal sorting domain-containing protein</fullName>
    </recommendedName>
</protein>
<name>A0A1F5RHY8_9BACT</name>
<dbReference type="NCBIfam" id="TIGR04183">
    <property type="entry name" value="Por_Secre_tail"/>
    <property type="match status" value="1"/>
</dbReference>
<evidence type="ECO:0000259" key="2">
    <source>
        <dbReference type="Pfam" id="PF18962"/>
    </source>
</evidence>
<dbReference type="Gene3D" id="2.60.120.380">
    <property type="match status" value="1"/>
</dbReference>
<dbReference type="AlphaFoldDB" id="A0A1F5RHY8"/>
<sequence length="381" mass="42431">MLKKHSLLLVLSLLTTAIGFQEVSANVGIISKTSGSHCTALGAFGTGATGGTGGQSYWYYYDGGYPNYEKINWKLGCSNSSTDYDMYLYNCGSSYPGTLIASATSSSYPDSVVYQCSSSARYLLLEVRYFSGSTSSEFYLSGVRRPTTKATHLWLNGRSQTLYGYPNTTSPQDGIEGYNPNASTEREHWYGIIAPAWLTNNDSTFRYKIKSTLGDYDLYVYDENMTLVASATSSTNPEYTGWIRYRSLLSQYLFLKVYAYNGINSEYRIDDGGSSVTGVEGQPEEVDLPAASLLHDIYPNPSQGNISIKYALYKQSDVNLKIYNIAGEMVYSHQIKGQPSGIHYYQWNCRNSLGHKISQGVYFVELNSSSINQRKRFVVIK</sequence>
<feature type="domain" description="Secretion system C-terminal sorting" evidence="2">
    <location>
        <begin position="297"/>
        <end position="379"/>
    </location>
</feature>
<proteinExistence type="predicted"/>
<feature type="chain" id="PRO_5009520853" description="Secretion system C-terminal sorting domain-containing protein" evidence="1">
    <location>
        <begin position="26"/>
        <end position="381"/>
    </location>
</feature>
<evidence type="ECO:0000313" key="3">
    <source>
        <dbReference type="EMBL" id="OGF14008.1"/>
    </source>
</evidence>
<organism evidence="3 4">
    <name type="scientific">Candidatus Edwardsbacteria bacterium GWF2_54_11</name>
    <dbReference type="NCBI Taxonomy" id="1817851"/>
    <lineage>
        <taxon>Bacteria</taxon>
        <taxon>Candidatus Edwardsiibacteriota</taxon>
    </lineage>
</organism>
<evidence type="ECO:0000313" key="4">
    <source>
        <dbReference type="Proteomes" id="UP000177230"/>
    </source>
</evidence>
<dbReference type="Pfam" id="PF18962">
    <property type="entry name" value="Por_Secre_tail"/>
    <property type="match status" value="1"/>
</dbReference>
<accession>A0A1F5RHY8</accession>
<dbReference type="Gene3D" id="2.60.40.4070">
    <property type="match status" value="1"/>
</dbReference>
<gene>
    <name evidence="3" type="ORF">A2024_05595</name>
</gene>
<keyword evidence="1" id="KW-0732">Signal</keyword>
<comment type="caution">
    <text evidence="3">The sequence shown here is derived from an EMBL/GenBank/DDBJ whole genome shotgun (WGS) entry which is preliminary data.</text>
</comment>
<feature type="signal peptide" evidence="1">
    <location>
        <begin position="1"/>
        <end position="25"/>
    </location>
</feature>